<evidence type="ECO:0000256" key="2">
    <source>
        <dbReference type="ARBA" id="ARBA00007599"/>
    </source>
</evidence>
<reference evidence="11 12" key="1">
    <citation type="submission" date="2019-01" db="EMBL/GenBank/DDBJ databases">
        <authorList>
            <consortium name="Pathogen Informatics"/>
        </authorList>
    </citation>
    <scope>NUCLEOTIDE SEQUENCE [LARGE SCALE GENOMIC DNA]</scope>
    <source>
        <strain evidence="11 12">NCTC10168</strain>
    </source>
</reference>
<evidence type="ECO:0000256" key="5">
    <source>
        <dbReference type="ARBA" id="ARBA00022694"/>
    </source>
</evidence>
<evidence type="ECO:0000256" key="4">
    <source>
        <dbReference type="ARBA" id="ARBA00022490"/>
    </source>
</evidence>
<evidence type="ECO:0000256" key="7">
    <source>
        <dbReference type="ARBA" id="ARBA00022741"/>
    </source>
</evidence>
<dbReference type="GO" id="GO:0002949">
    <property type="term" value="P:tRNA threonylcarbamoyladenosine modification"/>
    <property type="evidence" value="ECO:0007669"/>
    <property type="project" value="InterPro"/>
</dbReference>
<dbReference type="KEGG" id="mmau:NCTC10168_00679"/>
<comment type="similarity">
    <text evidence="2">Belongs to the TsaE family.</text>
</comment>
<keyword evidence="4" id="KW-0963">Cytoplasm</keyword>
<sequence length="134" mass="15398">MILNKEFKTSSLEELNIVADYVLENLTKSKVILLNGELGAGKTALIKKIAFKLGIKETITSPTFGYMKQYNGLIHMDAYNLSGSIEEFEDYKEDNDILAIEWSNNVDIFYNNYVYIEALIDIYENHIFKVKVVK</sequence>
<dbReference type="Gene3D" id="3.40.50.300">
    <property type="entry name" value="P-loop containing nucleotide triphosphate hydrolases"/>
    <property type="match status" value="1"/>
</dbReference>
<evidence type="ECO:0000256" key="1">
    <source>
        <dbReference type="ARBA" id="ARBA00004496"/>
    </source>
</evidence>
<dbReference type="SUPFAM" id="SSF52540">
    <property type="entry name" value="P-loop containing nucleoside triphosphate hydrolases"/>
    <property type="match status" value="1"/>
</dbReference>
<keyword evidence="7" id="KW-0547">Nucleotide-binding</keyword>
<evidence type="ECO:0000256" key="9">
    <source>
        <dbReference type="ARBA" id="ARBA00022842"/>
    </source>
</evidence>
<keyword evidence="5" id="KW-0819">tRNA processing</keyword>
<name>A0A449B5A1_9BACT</name>
<evidence type="ECO:0000256" key="10">
    <source>
        <dbReference type="ARBA" id="ARBA00032441"/>
    </source>
</evidence>
<accession>A0A449B5A1</accession>
<evidence type="ECO:0000256" key="3">
    <source>
        <dbReference type="ARBA" id="ARBA00019010"/>
    </source>
</evidence>
<dbReference type="NCBIfam" id="TIGR00150">
    <property type="entry name" value="T6A_YjeE"/>
    <property type="match status" value="1"/>
</dbReference>
<dbReference type="Proteomes" id="UP000290243">
    <property type="component" value="Chromosome"/>
</dbReference>
<dbReference type="Pfam" id="PF02367">
    <property type="entry name" value="TsaE"/>
    <property type="match status" value="1"/>
</dbReference>
<dbReference type="GO" id="GO:0005737">
    <property type="term" value="C:cytoplasm"/>
    <property type="evidence" value="ECO:0007669"/>
    <property type="project" value="UniProtKB-SubCell"/>
</dbReference>
<dbReference type="InterPro" id="IPR003442">
    <property type="entry name" value="T6A_TsaE"/>
</dbReference>
<gene>
    <name evidence="11" type="primary">ydiB</name>
    <name evidence="11" type="ORF">NCTC10168_00679</name>
</gene>
<comment type="subcellular location">
    <subcellularLocation>
        <location evidence="1">Cytoplasm</location>
    </subcellularLocation>
</comment>
<dbReference type="PANTHER" id="PTHR33540">
    <property type="entry name" value="TRNA THREONYLCARBAMOYLADENOSINE BIOSYNTHESIS PROTEIN TSAE"/>
    <property type="match status" value="1"/>
</dbReference>
<keyword evidence="6" id="KW-0479">Metal-binding</keyword>
<dbReference type="GO" id="GO:0005524">
    <property type="term" value="F:ATP binding"/>
    <property type="evidence" value="ECO:0007669"/>
    <property type="project" value="UniProtKB-KW"/>
</dbReference>
<evidence type="ECO:0000256" key="6">
    <source>
        <dbReference type="ARBA" id="ARBA00022723"/>
    </source>
</evidence>
<dbReference type="RefSeq" id="WP_129647103.1">
    <property type="nucleotide sequence ID" value="NZ_LR215037.1"/>
</dbReference>
<evidence type="ECO:0000256" key="8">
    <source>
        <dbReference type="ARBA" id="ARBA00022840"/>
    </source>
</evidence>
<dbReference type="PANTHER" id="PTHR33540:SF2">
    <property type="entry name" value="TRNA THREONYLCARBAMOYLADENOSINE BIOSYNTHESIS PROTEIN TSAE"/>
    <property type="match status" value="1"/>
</dbReference>
<keyword evidence="11" id="KW-0808">Transferase</keyword>
<keyword evidence="12" id="KW-1185">Reference proteome</keyword>
<dbReference type="GO" id="GO:0016301">
    <property type="term" value="F:kinase activity"/>
    <property type="evidence" value="ECO:0007669"/>
    <property type="project" value="UniProtKB-KW"/>
</dbReference>
<dbReference type="EMBL" id="LR215037">
    <property type="protein sequence ID" value="VEU75745.1"/>
    <property type="molecule type" value="Genomic_DNA"/>
</dbReference>
<evidence type="ECO:0000313" key="11">
    <source>
        <dbReference type="EMBL" id="VEU75745.1"/>
    </source>
</evidence>
<dbReference type="OrthoDB" id="9815896at2"/>
<evidence type="ECO:0000313" key="12">
    <source>
        <dbReference type="Proteomes" id="UP000290243"/>
    </source>
</evidence>
<dbReference type="AlphaFoldDB" id="A0A449B5A1"/>
<keyword evidence="8" id="KW-0067">ATP-binding</keyword>
<keyword evidence="9" id="KW-0460">Magnesium</keyword>
<keyword evidence="11" id="KW-0418">Kinase</keyword>
<dbReference type="InterPro" id="IPR027417">
    <property type="entry name" value="P-loop_NTPase"/>
</dbReference>
<proteinExistence type="inferred from homology"/>
<organism evidence="11 12">
    <name type="scientific">Mycoplasmopsis maculosa</name>
    <dbReference type="NCBI Taxonomy" id="114885"/>
    <lineage>
        <taxon>Bacteria</taxon>
        <taxon>Bacillati</taxon>
        <taxon>Mycoplasmatota</taxon>
        <taxon>Mycoplasmoidales</taxon>
        <taxon>Metamycoplasmataceae</taxon>
        <taxon>Mycoplasmopsis</taxon>
    </lineage>
</organism>
<dbReference type="GO" id="GO:0046872">
    <property type="term" value="F:metal ion binding"/>
    <property type="evidence" value="ECO:0007669"/>
    <property type="project" value="UniProtKB-KW"/>
</dbReference>
<protein>
    <recommendedName>
        <fullName evidence="3">tRNA threonylcarbamoyladenosine biosynthesis protein TsaE</fullName>
    </recommendedName>
    <alternativeName>
        <fullName evidence="10">t(6)A37 threonylcarbamoyladenosine biosynthesis protein TsaE</fullName>
    </alternativeName>
</protein>